<keyword evidence="1" id="KW-0732">Signal</keyword>
<feature type="domain" description="EF-hand" evidence="2">
    <location>
        <begin position="122"/>
        <end position="149"/>
    </location>
</feature>
<dbReference type="SUPFAM" id="SSF47473">
    <property type="entry name" value="EF-hand"/>
    <property type="match status" value="1"/>
</dbReference>
<reference evidence="3 4" key="1">
    <citation type="submission" date="2024-02" db="EMBL/GenBank/DDBJ databases">
        <title>New especies of Spiribacter isolated from saline water.</title>
        <authorList>
            <person name="Leon M.J."/>
            <person name="De La Haba R."/>
            <person name="Sanchez-Porro C."/>
            <person name="Ventosa A."/>
        </authorList>
    </citation>
    <scope>NUCLEOTIDE SEQUENCE [LARGE SCALE GENOMIC DNA]</scope>
    <source>
        <strain evidence="4">ag22IC6-196</strain>
    </source>
</reference>
<dbReference type="InterPro" id="IPR002048">
    <property type="entry name" value="EF_hand_dom"/>
</dbReference>
<dbReference type="InterPro" id="IPR011992">
    <property type="entry name" value="EF-hand-dom_pair"/>
</dbReference>
<feature type="chain" id="PRO_5046711377" description="EF-hand domain-containing protein" evidence="1">
    <location>
        <begin position="23"/>
        <end position="149"/>
    </location>
</feature>
<dbReference type="Proteomes" id="UP001556636">
    <property type="component" value="Unassembled WGS sequence"/>
</dbReference>
<dbReference type="RefSeq" id="WP_367951574.1">
    <property type="nucleotide sequence ID" value="NZ_JBAKFG010000002.1"/>
</dbReference>
<dbReference type="EMBL" id="JBAKFG010000002">
    <property type="protein sequence ID" value="MEX0373230.1"/>
    <property type="molecule type" value="Genomic_DNA"/>
</dbReference>
<name>A0ABV3RYJ2_9GAMM</name>
<comment type="caution">
    <text evidence="3">The sequence shown here is derived from an EMBL/GenBank/DDBJ whole genome shotgun (WGS) entry which is preliminary data.</text>
</comment>
<organism evidence="3 4">
    <name type="scientific">Spiribacter roseus</name>
    <dbReference type="NCBI Taxonomy" id="1855875"/>
    <lineage>
        <taxon>Bacteria</taxon>
        <taxon>Pseudomonadati</taxon>
        <taxon>Pseudomonadota</taxon>
        <taxon>Gammaproteobacteria</taxon>
        <taxon>Chromatiales</taxon>
        <taxon>Ectothiorhodospiraceae</taxon>
        <taxon>Spiribacter</taxon>
    </lineage>
</organism>
<feature type="domain" description="EF-hand" evidence="2">
    <location>
        <begin position="51"/>
        <end position="86"/>
    </location>
</feature>
<accession>A0ABV3RYJ2</accession>
<sequence>MMRQSITALFVAGILSVAPALASEESAQMPPAERFLGVWDLNGDGTATLEELETMRGRVFNSFDRNGDGVLDASEYEAFDAAREGDVAGYEGEARELMERITDGMSLPASDANGDGQVQRAEFINGTEAWLDDLDRNDDGVITADDLAL</sequence>
<evidence type="ECO:0000313" key="3">
    <source>
        <dbReference type="EMBL" id="MEX0373230.1"/>
    </source>
</evidence>
<evidence type="ECO:0000313" key="4">
    <source>
        <dbReference type="Proteomes" id="UP001556636"/>
    </source>
</evidence>
<dbReference type="PROSITE" id="PS50222">
    <property type="entry name" value="EF_HAND_2"/>
    <property type="match status" value="2"/>
</dbReference>
<dbReference type="InterPro" id="IPR018247">
    <property type="entry name" value="EF_Hand_1_Ca_BS"/>
</dbReference>
<dbReference type="Gene3D" id="1.10.238.10">
    <property type="entry name" value="EF-hand"/>
    <property type="match status" value="2"/>
</dbReference>
<proteinExistence type="predicted"/>
<evidence type="ECO:0000256" key="1">
    <source>
        <dbReference type="SAM" id="SignalP"/>
    </source>
</evidence>
<gene>
    <name evidence="3" type="ORF">V6X51_07230</name>
</gene>
<dbReference type="PROSITE" id="PS00018">
    <property type="entry name" value="EF_HAND_1"/>
    <property type="match status" value="2"/>
</dbReference>
<dbReference type="Pfam" id="PF13202">
    <property type="entry name" value="EF-hand_5"/>
    <property type="match status" value="3"/>
</dbReference>
<keyword evidence="4" id="KW-1185">Reference proteome</keyword>
<evidence type="ECO:0000259" key="2">
    <source>
        <dbReference type="PROSITE" id="PS50222"/>
    </source>
</evidence>
<feature type="signal peptide" evidence="1">
    <location>
        <begin position="1"/>
        <end position="22"/>
    </location>
</feature>
<protein>
    <recommendedName>
        <fullName evidence="2">EF-hand domain-containing protein</fullName>
    </recommendedName>
</protein>